<reference evidence="4" key="1">
    <citation type="submission" date="2021-01" db="UniProtKB">
        <authorList>
            <consortium name="EnsemblMetazoa"/>
        </authorList>
    </citation>
    <scope>IDENTIFICATION</scope>
</reference>
<evidence type="ECO:0000256" key="1">
    <source>
        <dbReference type="ARBA" id="ARBA00009480"/>
    </source>
</evidence>
<dbReference type="SUPFAM" id="SSF58038">
    <property type="entry name" value="SNARE fusion complex"/>
    <property type="match status" value="2"/>
</dbReference>
<feature type="compositionally biased region" description="Polar residues" evidence="2">
    <location>
        <begin position="117"/>
        <end position="142"/>
    </location>
</feature>
<organism evidence="4 5">
    <name type="scientific">Varroa destructor</name>
    <name type="common">Honeybee mite</name>
    <dbReference type="NCBI Taxonomy" id="109461"/>
    <lineage>
        <taxon>Eukaryota</taxon>
        <taxon>Metazoa</taxon>
        <taxon>Ecdysozoa</taxon>
        <taxon>Arthropoda</taxon>
        <taxon>Chelicerata</taxon>
        <taxon>Arachnida</taxon>
        <taxon>Acari</taxon>
        <taxon>Parasitiformes</taxon>
        <taxon>Mesostigmata</taxon>
        <taxon>Gamasina</taxon>
        <taxon>Dermanyssoidea</taxon>
        <taxon>Varroidae</taxon>
        <taxon>Varroa</taxon>
    </lineage>
</organism>
<dbReference type="GO" id="GO:0005886">
    <property type="term" value="C:plasma membrane"/>
    <property type="evidence" value="ECO:0007669"/>
    <property type="project" value="TreeGrafter"/>
</dbReference>
<dbReference type="GO" id="GO:0016082">
    <property type="term" value="P:synaptic vesicle priming"/>
    <property type="evidence" value="ECO:0007669"/>
    <property type="project" value="TreeGrafter"/>
</dbReference>
<evidence type="ECO:0000313" key="5">
    <source>
        <dbReference type="Proteomes" id="UP000594260"/>
    </source>
</evidence>
<dbReference type="GeneID" id="111249044"/>
<dbReference type="OrthoDB" id="18679at2759"/>
<dbReference type="GO" id="GO:0098793">
    <property type="term" value="C:presynapse"/>
    <property type="evidence" value="ECO:0007669"/>
    <property type="project" value="GOC"/>
</dbReference>
<dbReference type="GO" id="GO:0031629">
    <property type="term" value="P:synaptic vesicle fusion to presynaptic active zone membrane"/>
    <property type="evidence" value="ECO:0007669"/>
    <property type="project" value="TreeGrafter"/>
</dbReference>
<dbReference type="OMA" id="TKMSLMM"/>
<protein>
    <recommendedName>
        <fullName evidence="3">t-SNARE coiled-coil homology domain-containing protein</fullName>
    </recommendedName>
</protein>
<dbReference type="KEGG" id="vde:111249044"/>
<sequence>MSYETNKNPFFDPDEDVTDETFLSYRNPNRVLEERLLKERRQLEDQVLKSSSSAIRAMLEAEEIGTNTAEKLVHQGEQLRKVDRNLDDLNSMTKITQKHLTAMKSVFTGFKSYFGRSSTADGSGSTNSQTATSPESESSQKNGLLKIVTQFRNDSEMGKARNNQHLRARNLNDTSGFGAAFDDDDDDNADANNGDSFRTASAMTRSQMVEKKLEADFLEISQGLTRLTLLASGLNTELDDQLSLLDNIACKTDLAEGTIAFQNNQMNRLLKK</sequence>
<dbReference type="GO" id="GO:0031201">
    <property type="term" value="C:SNARE complex"/>
    <property type="evidence" value="ECO:0007669"/>
    <property type="project" value="TreeGrafter"/>
</dbReference>
<dbReference type="AlphaFoldDB" id="A0A7M7JXQ9"/>
<evidence type="ECO:0000256" key="2">
    <source>
        <dbReference type="SAM" id="MobiDB-lite"/>
    </source>
</evidence>
<dbReference type="Proteomes" id="UP000594260">
    <property type="component" value="Unplaced"/>
</dbReference>
<dbReference type="RefSeq" id="XP_022658072.1">
    <property type="nucleotide sequence ID" value="XM_022802337.1"/>
</dbReference>
<dbReference type="FunCoup" id="A0A7M7JXQ9">
    <property type="interactions" value="813"/>
</dbReference>
<comment type="similarity">
    <text evidence="1">Belongs to the SNAP-25 family.</text>
</comment>
<dbReference type="Gene3D" id="1.20.5.110">
    <property type="match status" value="2"/>
</dbReference>
<dbReference type="RefSeq" id="XP_022658073.1">
    <property type="nucleotide sequence ID" value="XM_022802338.1"/>
</dbReference>
<dbReference type="GO" id="GO:0019905">
    <property type="term" value="F:syntaxin binding"/>
    <property type="evidence" value="ECO:0007669"/>
    <property type="project" value="TreeGrafter"/>
</dbReference>
<dbReference type="EnsemblMetazoa" id="XM_022802337">
    <property type="protein sequence ID" value="XP_022658072"/>
    <property type="gene ID" value="LOC111249044"/>
</dbReference>
<dbReference type="InParanoid" id="A0A7M7JXQ9"/>
<dbReference type="PROSITE" id="PS50192">
    <property type="entry name" value="T_SNARE"/>
    <property type="match status" value="1"/>
</dbReference>
<dbReference type="PANTHER" id="PTHR19305:SF9">
    <property type="entry name" value="SYNAPTOSOMAL-ASSOCIATED PROTEIN 29"/>
    <property type="match status" value="1"/>
</dbReference>
<keyword evidence="5" id="KW-1185">Reference proteome</keyword>
<accession>A0A7M7JXQ9</accession>
<evidence type="ECO:0000313" key="4">
    <source>
        <dbReference type="EnsemblMetazoa" id="XP_022658073"/>
    </source>
</evidence>
<feature type="domain" description="T-SNARE coiled-coil homology" evidence="3">
    <location>
        <begin position="41"/>
        <end position="103"/>
    </location>
</feature>
<feature type="region of interest" description="Disordered" evidence="2">
    <location>
        <begin position="117"/>
        <end position="143"/>
    </location>
</feature>
<dbReference type="GO" id="GO:0005484">
    <property type="term" value="F:SNAP receptor activity"/>
    <property type="evidence" value="ECO:0007669"/>
    <property type="project" value="TreeGrafter"/>
</dbReference>
<evidence type="ECO:0000259" key="3">
    <source>
        <dbReference type="PROSITE" id="PS50192"/>
    </source>
</evidence>
<proteinExistence type="inferred from homology"/>
<dbReference type="InterPro" id="IPR000727">
    <property type="entry name" value="T_SNARE_dom"/>
</dbReference>
<name>A0A7M7JXQ9_VARDE</name>
<dbReference type="EnsemblMetazoa" id="XM_022802338">
    <property type="protein sequence ID" value="XP_022658073"/>
    <property type="gene ID" value="LOC111249044"/>
</dbReference>
<dbReference type="PANTHER" id="PTHR19305">
    <property type="entry name" value="SYNAPTOSOMAL ASSOCIATED PROTEIN"/>
    <property type="match status" value="1"/>
</dbReference>